<dbReference type="InterPro" id="IPR000792">
    <property type="entry name" value="Tscrpt_reg_LuxR_C"/>
</dbReference>
<evidence type="ECO:0000259" key="2">
    <source>
        <dbReference type="PROSITE" id="PS50043"/>
    </source>
</evidence>
<dbReference type="Gene3D" id="1.10.10.10">
    <property type="entry name" value="Winged helix-like DNA-binding domain superfamily/Winged helix DNA-binding domain"/>
    <property type="match status" value="1"/>
</dbReference>
<keyword evidence="3" id="KW-0723">Serine/threonine-protein kinase</keyword>
<dbReference type="STRING" id="155974.SAMN04487818_10223"/>
<dbReference type="GO" id="GO:0003677">
    <property type="term" value="F:DNA binding"/>
    <property type="evidence" value="ECO:0007669"/>
    <property type="project" value="InterPro"/>
</dbReference>
<dbReference type="InterPro" id="IPR036388">
    <property type="entry name" value="WH-like_DNA-bd_sf"/>
</dbReference>
<dbReference type="EMBL" id="FOGI01000002">
    <property type="protein sequence ID" value="SER19973.1"/>
    <property type="molecule type" value="Genomic_DNA"/>
</dbReference>
<feature type="compositionally biased region" description="Basic and acidic residues" evidence="1">
    <location>
        <begin position="808"/>
        <end position="817"/>
    </location>
</feature>
<sequence>MVMASRRPRRQLPGALLTPTVGVTRTRLVASLLGKLGQIDDATGLPVHRLITLGGAPGIGKTHTALALLTPAAEQGRHTGFAYLGEITPDTAARSETPNLDTIARAVQEAFGITDISTADAVEVLIHHLKPRGDLDPANPRQPPAPTGPLLIIDNCEQLLEPVGDLVAILLAELPDVQVVATSRGELGIPGEQFTVLEPLSIPAEGADRTDTSEALALLLHHVRAGGLDIPDDQWEATLELARWSGGLPLVLGMVAGRIKGGMSPTGVLDRLDGGRLLTSKNTRRLQRHHQTLQQALTMSYDLCSLGERRLLERFAVFAGGAGLDMVENVCGGGDIDTCDIVNLLAGLVNVALLAADGTGRYQIYNPIREFALVKLRERGEERRIRNAHVEQYRAWIKTAAETWLVPTADSPTEVAWLERTGKEIDNLRAAMSWARTQGTPEVGLEIALDLARLRYWWHSGLLPEGSSWIDRAMRACSPDPTPLSVAAGSMLGWMLLCQGDPATAATVRHDVHRMVTELGLTEHPPPPVDFLDAAYLLLADGDPACLELFRRARAGFDAGARAGEPLRGDRHQVDLISGLATGLLGTDSTEVRQIAARVLDEARQGRAEWALSWGQWVQGLVPLIDDDPRAALAQFQACLRSQVALGDRWGSAWTILAVFWALARGTDPDHAARVHGGSVRLQEDAGSRVVGLHPFRGQTEAAVRLVTDRVGAARFDQHSRAGRALTNHQVYELAMRPWPDGTRAPDPGRALFTPTEDRIVALLIEGATNREIAERLTVSSRTVEGHVTRILAKLGVERRAAIRHRLDQLAHSDDHTTGNASGPRSGP</sequence>
<dbReference type="PANTHER" id="PTHR47691:SF3">
    <property type="entry name" value="HTH-TYPE TRANSCRIPTIONAL REGULATOR RV0890C-RELATED"/>
    <property type="match status" value="1"/>
</dbReference>
<dbReference type="AlphaFoldDB" id="A0A1H9MA16"/>
<dbReference type="InterPro" id="IPR016032">
    <property type="entry name" value="Sig_transdc_resp-reg_C-effctor"/>
</dbReference>
<dbReference type="SUPFAM" id="SSF52540">
    <property type="entry name" value="P-loop containing nucleoside triphosphate hydrolases"/>
    <property type="match status" value="1"/>
</dbReference>
<keyword evidence="4" id="KW-1185">Reference proteome</keyword>
<name>A0A1H9MA16_9PSEU</name>
<dbReference type="SMART" id="SM00421">
    <property type="entry name" value="HTH_LUXR"/>
    <property type="match status" value="1"/>
</dbReference>
<evidence type="ECO:0000313" key="4">
    <source>
        <dbReference type="Proteomes" id="UP000199051"/>
    </source>
</evidence>
<feature type="domain" description="HTH luxR-type" evidence="2">
    <location>
        <begin position="746"/>
        <end position="811"/>
    </location>
</feature>
<dbReference type="GO" id="GO:0006355">
    <property type="term" value="P:regulation of DNA-templated transcription"/>
    <property type="evidence" value="ECO:0007669"/>
    <property type="project" value="InterPro"/>
</dbReference>
<dbReference type="InterPro" id="IPR027417">
    <property type="entry name" value="P-loop_NTPase"/>
</dbReference>
<dbReference type="SUPFAM" id="SSF46894">
    <property type="entry name" value="C-terminal effector domain of the bipartite response regulators"/>
    <property type="match status" value="1"/>
</dbReference>
<keyword evidence="3" id="KW-0808">Transferase</keyword>
<gene>
    <name evidence="3" type="ORF">SAMN04487818_10223</name>
</gene>
<dbReference type="PROSITE" id="PS50043">
    <property type="entry name" value="HTH_LUXR_2"/>
    <property type="match status" value="1"/>
</dbReference>
<evidence type="ECO:0000313" key="3">
    <source>
        <dbReference type="EMBL" id="SER19973.1"/>
    </source>
</evidence>
<evidence type="ECO:0000256" key="1">
    <source>
        <dbReference type="SAM" id="MobiDB-lite"/>
    </source>
</evidence>
<reference evidence="4" key="1">
    <citation type="submission" date="2016-10" db="EMBL/GenBank/DDBJ databases">
        <authorList>
            <person name="Varghese N."/>
            <person name="Submissions S."/>
        </authorList>
    </citation>
    <scope>NUCLEOTIDE SEQUENCE [LARGE SCALE GENOMIC DNA]</scope>
    <source>
        <strain evidence="4">DSM 44260</strain>
    </source>
</reference>
<proteinExistence type="predicted"/>
<feature type="region of interest" description="Disordered" evidence="1">
    <location>
        <begin position="808"/>
        <end position="828"/>
    </location>
</feature>
<keyword evidence="3" id="KW-0418">Kinase</keyword>
<dbReference type="Pfam" id="PF00196">
    <property type="entry name" value="GerE"/>
    <property type="match status" value="1"/>
</dbReference>
<organism evidence="3 4">
    <name type="scientific">Actinokineospora terrae</name>
    <dbReference type="NCBI Taxonomy" id="155974"/>
    <lineage>
        <taxon>Bacteria</taxon>
        <taxon>Bacillati</taxon>
        <taxon>Actinomycetota</taxon>
        <taxon>Actinomycetes</taxon>
        <taxon>Pseudonocardiales</taxon>
        <taxon>Pseudonocardiaceae</taxon>
        <taxon>Actinokineospora</taxon>
    </lineage>
</organism>
<protein>
    <submittedName>
        <fullName evidence="3">Non-specific serine/threonine protein kinase</fullName>
    </submittedName>
</protein>
<dbReference type="PANTHER" id="PTHR47691">
    <property type="entry name" value="REGULATOR-RELATED"/>
    <property type="match status" value="1"/>
</dbReference>
<dbReference type="Gene3D" id="3.40.50.300">
    <property type="entry name" value="P-loop containing nucleotide triphosphate hydrolases"/>
    <property type="match status" value="1"/>
</dbReference>
<dbReference type="CDD" id="cd06170">
    <property type="entry name" value="LuxR_C_like"/>
    <property type="match status" value="1"/>
</dbReference>
<dbReference type="PRINTS" id="PR00038">
    <property type="entry name" value="HTHLUXR"/>
</dbReference>
<accession>A0A1H9MA16</accession>
<dbReference type="PROSITE" id="PS00622">
    <property type="entry name" value="HTH_LUXR_1"/>
    <property type="match status" value="1"/>
</dbReference>
<dbReference type="Proteomes" id="UP000199051">
    <property type="component" value="Unassembled WGS sequence"/>
</dbReference>
<dbReference type="GO" id="GO:0004674">
    <property type="term" value="F:protein serine/threonine kinase activity"/>
    <property type="evidence" value="ECO:0007669"/>
    <property type="project" value="UniProtKB-KW"/>
</dbReference>
<feature type="compositionally biased region" description="Polar residues" evidence="1">
    <location>
        <begin position="818"/>
        <end position="828"/>
    </location>
</feature>